<accession>A0A0F8ZU99</accession>
<feature type="non-terminal residue" evidence="1">
    <location>
        <position position="1"/>
    </location>
</feature>
<sequence length="78" mass="8893">IGWCDNPDKENNHPEYPAIRLPLGLPFGEEAGAKTGLVTLIHECLHAENWSKTEPVVDRTSIEIADLLWRLGYRRIKK</sequence>
<dbReference type="EMBL" id="LAZR01046069">
    <property type="protein sequence ID" value="KKK97398.1"/>
    <property type="molecule type" value="Genomic_DNA"/>
</dbReference>
<dbReference type="AlphaFoldDB" id="A0A0F8ZU99"/>
<name>A0A0F8ZU99_9ZZZZ</name>
<gene>
    <name evidence="1" type="ORF">LCGC14_2653180</name>
</gene>
<organism evidence="1">
    <name type="scientific">marine sediment metagenome</name>
    <dbReference type="NCBI Taxonomy" id="412755"/>
    <lineage>
        <taxon>unclassified sequences</taxon>
        <taxon>metagenomes</taxon>
        <taxon>ecological metagenomes</taxon>
    </lineage>
</organism>
<protein>
    <submittedName>
        <fullName evidence="1">Uncharacterized protein</fullName>
    </submittedName>
</protein>
<proteinExistence type="predicted"/>
<reference evidence="1" key="1">
    <citation type="journal article" date="2015" name="Nature">
        <title>Complex archaea that bridge the gap between prokaryotes and eukaryotes.</title>
        <authorList>
            <person name="Spang A."/>
            <person name="Saw J.H."/>
            <person name="Jorgensen S.L."/>
            <person name="Zaremba-Niedzwiedzka K."/>
            <person name="Martijn J."/>
            <person name="Lind A.E."/>
            <person name="van Eijk R."/>
            <person name="Schleper C."/>
            <person name="Guy L."/>
            <person name="Ettema T.J."/>
        </authorList>
    </citation>
    <scope>NUCLEOTIDE SEQUENCE</scope>
</reference>
<evidence type="ECO:0000313" key="1">
    <source>
        <dbReference type="EMBL" id="KKK97398.1"/>
    </source>
</evidence>
<comment type="caution">
    <text evidence="1">The sequence shown here is derived from an EMBL/GenBank/DDBJ whole genome shotgun (WGS) entry which is preliminary data.</text>
</comment>